<feature type="domain" description="G" evidence="3">
    <location>
        <begin position="150"/>
        <end position="217"/>
    </location>
</feature>
<keyword evidence="1" id="KW-0547">Nucleotide-binding</keyword>
<dbReference type="InterPro" id="IPR027417">
    <property type="entry name" value="P-loop_NTPase"/>
</dbReference>
<dbReference type="PANTHER" id="PTHR45782:SF4">
    <property type="entry name" value="MITOCHONDRIAL RIBOSOME-ASSOCIATED GTPASE 1"/>
    <property type="match status" value="1"/>
</dbReference>
<reference evidence="4" key="1">
    <citation type="submission" date="2020-11" db="EMBL/GenBank/DDBJ databases">
        <authorList>
            <consortium name="DOE Joint Genome Institute"/>
            <person name="Ahrendt S."/>
            <person name="Riley R."/>
            <person name="Andreopoulos W."/>
            <person name="Labutti K."/>
            <person name="Pangilinan J."/>
            <person name="Ruiz-Duenas F.J."/>
            <person name="Barrasa J.M."/>
            <person name="Sanchez-Garcia M."/>
            <person name="Camarero S."/>
            <person name="Miyauchi S."/>
            <person name="Serrano A."/>
            <person name="Linde D."/>
            <person name="Babiker R."/>
            <person name="Drula E."/>
            <person name="Ayuso-Fernandez I."/>
            <person name="Pacheco R."/>
            <person name="Padilla G."/>
            <person name="Ferreira P."/>
            <person name="Barriuso J."/>
            <person name="Kellner H."/>
            <person name="Castanera R."/>
            <person name="Alfaro M."/>
            <person name="Ramirez L."/>
            <person name="Pisabarro A.G."/>
            <person name="Kuo A."/>
            <person name="Tritt A."/>
            <person name="Lipzen A."/>
            <person name="He G."/>
            <person name="Yan M."/>
            <person name="Ng V."/>
            <person name="Cullen D."/>
            <person name="Martin F."/>
            <person name="Rosso M.-N."/>
            <person name="Henrissat B."/>
            <person name="Hibbett D."/>
            <person name="Martinez A.T."/>
            <person name="Grigoriev I.V."/>
        </authorList>
    </citation>
    <scope>NUCLEOTIDE SEQUENCE</scope>
    <source>
        <strain evidence="4">MF-IS2</strain>
    </source>
</reference>
<keyword evidence="5" id="KW-1185">Reference proteome</keyword>
<name>A0A9P5X9P5_9AGAR</name>
<dbReference type="InterPro" id="IPR006073">
    <property type="entry name" value="GTP-bd"/>
</dbReference>
<evidence type="ECO:0000313" key="5">
    <source>
        <dbReference type="Proteomes" id="UP000807342"/>
    </source>
</evidence>
<dbReference type="GO" id="GO:0003924">
    <property type="term" value="F:GTPase activity"/>
    <property type="evidence" value="ECO:0007669"/>
    <property type="project" value="TreeGrafter"/>
</dbReference>
<comment type="caution">
    <text evidence="4">The sequence shown here is derived from an EMBL/GenBank/DDBJ whole genome shotgun (WGS) entry which is preliminary data.</text>
</comment>
<sequence length="425" mass="48201">MALARLQMPPLPVPPSWFPGHMMKFTRMLPSLLTRTDVVLEIRDSRLPLTSINRTLEGALKKWRTERGWDPHNPGRRILKTQACEHIVVLNKRDLVPEWGMEPFRRVMLTKFPEQRLLFASWHRPRDIRTLSEMLVNIAKEHPHALELNVLVIGMPNVGKSTLLNALRNMGIKGRTPKALQTSANPGMTRAMSTRLKLSINPLVYAYDSPGVMLPFLGRGAEGTERGVKLALIAGIKEGLYDMEALAAYLLYRLNVLNPISPAYLHILPPNAAPVLDLQEFLPLLARRMGMIKRGGEMDLPRAAEYFVRWWREEGGLIAASEAQALLQAPGGLLAPGEALSQLKYPSGIQGWGFDFEWEVRPEDIPGVGLDMIIQGKMERCINDYMIKAEREERAEGNMSDTQKKKLMVQEEKMKRKMKHLRRSL</sequence>
<dbReference type="Pfam" id="PF01926">
    <property type="entry name" value="MMR_HSR1"/>
    <property type="match status" value="1"/>
</dbReference>
<accession>A0A9P5X9P5</accession>
<dbReference type="InterPro" id="IPR023179">
    <property type="entry name" value="GTP-bd_ortho_bundle_sf"/>
</dbReference>
<dbReference type="SUPFAM" id="SSF52540">
    <property type="entry name" value="P-loop containing nucleoside triphosphate hydrolases"/>
    <property type="match status" value="1"/>
</dbReference>
<keyword evidence="2" id="KW-0342">GTP-binding</keyword>
<proteinExistence type="predicted"/>
<protein>
    <submittedName>
        <fullName evidence="4">P-loop containing nucleoside triphosphate hydrolase protein</fullName>
    </submittedName>
</protein>
<evidence type="ECO:0000256" key="1">
    <source>
        <dbReference type="ARBA" id="ARBA00022741"/>
    </source>
</evidence>
<evidence type="ECO:0000259" key="3">
    <source>
        <dbReference type="Pfam" id="PF01926"/>
    </source>
</evidence>
<dbReference type="Gene3D" id="3.40.50.300">
    <property type="entry name" value="P-loop containing nucleotide triphosphate hydrolases"/>
    <property type="match status" value="1"/>
</dbReference>
<dbReference type="GO" id="GO:0005525">
    <property type="term" value="F:GTP binding"/>
    <property type="evidence" value="ECO:0007669"/>
    <property type="project" value="UniProtKB-KW"/>
</dbReference>
<gene>
    <name evidence="4" type="ORF">P691DRAFT_673011</name>
</gene>
<dbReference type="GO" id="GO:0032543">
    <property type="term" value="P:mitochondrial translation"/>
    <property type="evidence" value="ECO:0007669"/>
    <property type="project" value="TreeGrafter"/>
</dbReference>
<dbReference type="AlphaFoldDB" id="A0A9P5X9P5"/>
<dbReference type="Gene3D" id="1.10.1580.10">
    <property type="match status" value="1"/>
</dbReference>
<organism evidence="4 5">
    <name type="scientific">Macrolepiota fuliginosa MF-IS2</name>
    <dbReference type="NCBI Taxonomy" id="1400762"/>
    <lineage>
        <taxon>Eukaryota</taxon>
        <taxon>Fungi</taxon>
        <taxon>Dikarya</taxon>
        <taxon>Basidiomycota</taxon>
        <taxon>Agaricomycotina</taxon>
        <taxon>Agaricomycetes</taxon>
        <taxon>Agaricomycetidae</taxon>
        <taxon>Agaricales</taxon>
        <taxon>Agaricineae</taxon>
        <taxon>Agaricaceae</taxon>
        <taxon>Macrolepiota</taxon>
    </lineage>
</organism>
<dbReference type="GO" id="GO:0005739">
    <property type="term" value="C:mitochondrion"/>
    <property type="evidence" value="ECO:0007669"/>
    <property type="project" value="TreeGrafter"/>
</dbReference>
<dbReference type="EMBL" id="MU151233">
    <property type="protein sequence ID" value="KAF9446685.1"/>
    <property type="molecule type" value="Genomic_DNA"/>
</dbReference>
<dbReference type="Proteomes" id="UP000807342">
    <property type="component" value="Unassembled WGS sequence"/>
</dbReference>
<evidence type="ECO:0000256" key="2">
    <source>
        <dbReference type="ARBA" id="ARBA00023134"/>
    </source>
</evidence>
<evidence type="ECO:0000313" key="4">
    <source>
        <dbReference type="EMBL" id="KAF9446685.1"/>
    </source>
</evidence>
<keyword evidence="4" id="KW-0378">Hydrolase</keyword>
<dbReference type="PANTHER" id="PTHR45782">
    <property type="entry name" value="MITOCHONDRIAL RIBOSOME-ASSOCIATED GTPASE 1"/>
    <property type="match status" value="1"/>
</dbReference>
<dbReference type="OrthoDB" id="269151at2759"/>